<organism evidence="10 11">
    <name type="scientific">Clytia hemisphaerica</name>
    <dbReference type="NCBI Taxonomy" id="252671"/>
    <lineage>
        <taxon>Eukaryota</taxon>
        <taxon>Metazoa</taxon>
        <taxon>Cnidaria</taxon>
        <taxon>Hydrozoa</taxon>
        <taxon>Hydroidolina</taxon>
        <taxon>Leptothecata</taxon>
        <taxon>Obeliida</taxon>
        <taxon>Clytiidae</taxon>
        <taxon>Clytia</taxon>
    </lineage>
</organism>
<dbReference type="InterPro" id="IPR000749">
    <property type="entry name" value="ATP-guanido_PTrfase"/>
</dbReference>
<feature type="domain" description="Phosphagen kinase C-terminal" evidence="9">
    <location>
        <begin position="190"/>
        <end position="431"/>
    </location>
</feature>
<dbReference type="InterPro" id="IPR022414">
    <property type="entry name" value="ATP-guanido_PTrfase_cat"/>
</dbReference>
<dbReference type="Gene3D" id="1.10.135.10">
    <property type="entry name" value="ATP:guanido phosphotransferase, N-terminal domain"/>
    <property type="match status" value="1"/>
</dbReference>
<feature type="domain" description="Phosphagen kinase N-terminal" evidence="8">
    <location>
        <begin position="79"/>
        <end position="163"/>
    </location>
</feature>
<protein>
    <recommendedName>
        <fullName evidence="12">Creatine kinase</fullName>
    </recommendedName>
</protein>
<feature type="binding site" evidence="7">
    <location>
        <begin position="382"/>
        <end position="387"/>
    </location>
    <ligand>
        <name>ATP</name>
        <dbReference type="ChEBI" id="CHEBI:30616"/>
    </ligand>
</feature>
<evidence type="ECO:0000256" key="4">
    <source>
        <dbReference type="ARBA" id="ARBA00022777"/>
    </source>
</evidence>
<evidence type="ECO:0008006" key="12">
    <source>
        <dbReference type="Google" id="ProtNLM"/>
    </source>
</evidence>
<dbReference type="InterPro" id="IPR014746">
    <property type="entry name" value="Gln_synth/guanido_kin_cat_dom"/>
</dbReference>
<accession>A0A7M5WJG4</accession>
<dbReference type="SUPFAM" id="SSF48034">
    <property type="entry name" value="Guanido kinase N-terminal domain"/>
    <property type="match status" value="1"/>
</dbReference>
<dbReference type="GO" id="GO:0005524">
    <property type="term" value="F:ATP binding"/>
    <property type="evidence" value="ECO:0007669"/>
    <property type="project" value="UniProtKB-UniRule"/>
</dbReference>
<comment type="caution">
    <text evidence="7">Lacks conserved residue(s) required for the propagation of feature annotation.</text>
</comment>
<proteinExistence type="inferred from homology"/>
<dbReference type="OrthoDB" id="430219at2759"/>
<feature type="binding site" evidence="7">
    <location>
        <begin position="193"/>
        <end position="197"/>
    </location>
    <ligand>
        <name>ATP</name>
        <dbReference type="ChEBI" id="CHEBI:30616"/>
    </ligand>
</feature>
<reference evidence="10" key="1">
    <citation type="submission" date="2021-01" db="UniProtKB">
        <authorList>
            <consortium name="EnsemblMetazoa"/>
        </authorList>
    </citation>
    <scope>IDENTIFICATION</scope>
</reference>
<dbReference type="Pfam" id="PF02807">
    <property type="entry name" value="ATP-gua_PtransN"/>
    <property type="match status" value="1"/>
</dbReference>
<feature type="binding site" evidence="7">
    <location>
        <begin position="358"/>
        <end position="362"/>
    </location>
    <ligand>
        <name>ATP</name>
        <dbReference type="ChEBI" id="CHEBI:30616"/>
    </ligand>
</feature>
<name>A0A7M5WJG4_9CNID</name>
<keyword evidence="11" id="KW-1185">Reference proteome</keyword>
<dbReference type="GeneID" id="136805934"/>
<keyword evidence="2 7" id="KW-0808">Transferase</keyword>
<dbReference type="Pfam" id="PF00217">
    <property type="entry name" value="ATP-gua_Ptrans"/>
    <property type="match status" value="1"/>
</dbReference>
<dbReference type="GO" id="GO:0046314">
    <property type="term" value="P:phosphocreatine biosynthetic process"/>
    <property type="evidence" value="ECO:0007669"/>
    <property type="project" value="InterPro"/>
</dbReference>
<evidence type="ECO:0000259" key="8">
    <source>
        <dbReference type="PROSITE" id="PS51509"/>
    </source>
</evidence>
<dbReference type="InterPro" id="IPR022413">
    <property type="entry name" value="ATP-guanido_PTrfase_N"/>
</dbReference>
<dbReference type="PROSITE" id="PS51510">
    <property type="entry name" value="PHOSPHAGEN_KINASE_C"/>
    <property type="match status" value="1"/>
</dbReference>
<dbReference type="AlphaFoldDB" id="A0A7M5WJG4"/>
<sequence>MSKLDPNWVWASGGLAAGCILTVCVSKITGLFSQKAVMDDKDEMDAISNFNNQVTTFSDITMLVGTPFTSAHTMTTSEYLIYPAEKGYPKLEGNRTIMARYLTQQVYEDLFNLRTSSGCDFDTCIQTGIDCSEKVSCGLVAGDEECYDLFSVVFDPVISDRHRGFGRGNEIIGQEMNISDLKANVFDRRYVKSIHFLVGRCIKGFRFPPTCRRAERRHTEKLLKDVLLSLEDNFEGSYHHLVDLSPEERYQLPDILQSVTDAPISRTLISSGSTRDWPCGRGVFYSQSCDLFAWTNREDHLRIMYRDRDMDIVAAFKSFTRALEEIKSKLGDAGLEYSIHKDYGHLLTCPSGIGTALRAGVHLKLPNLICDPRFRTIIKNLRLHMGAEDQDMLKKGYVDVYNMDRLGYSEVYLVQRVADAVDLLIKMEQRLEHKQAISQLITKSENFNDDLDY</sequence>
<dbReference type="InterPro" id="IPR036802">
    <property type="entry name" value="ATP-guanido_PTrfase_N_sf"/>
</dbReference>
<feature type="binding site" evidence="7">
    <location>
        <position position="302"/>
    </location>
    <ligand>
        <name>ATP</name>
        <dbReference type="ChEBI" id="CHEBI:30616"/>
    </ligand>
</feature>
<keyword evidence="3 7" id="KW-0547">Nucleotide-binding</keyword>
<evidence type="ECO:0000259" key="9">
    <source>
        <dbReference type="PROSITE" id="PS51510"/>
    </source>
</evidence>
<dbReference type="Proteomes" id="UP000594262">
    <property type="component" value="Unplaced"/>
</dbReference>
<evidence type="ECO:0000256" key="1">
    <source>
        <dbReference type="ARBA" id="ARBA00006798"/>
    </source>
</evidence>
<dbReference type="SUPFAM" id="SSF55931">
    <property type="entry name" value="Glutamine synthetase/guanido kinase"/>
    <property type="match status" value="1"/>
</dbReference>
<evidence type="ECO:0000256" key="5">
    <source>
        <dbReference type="ARBA" id="ARBA00022840"/>
    </source>
</evidence>
<dbReference type="EnsemblMetazoa" id="CLYHEMT004551.1">
    <property type="protein sequence ID" value="CLYHEMP004551.1"/>
    <property type="gene ID" value="CLYHEMG004551"/>
</dbReference>
<dbReference type="Gene3D" id="3.30.590.10">
    <property type="entry name" value="Glutamine synthetase/guanido kinase, catalytic domain"/>
    <property type="match status" value="1"/>
</dbReference>
<evidence type="ECO:0000256" key="7">
    <source>
        <dbReference type="PROSITE-ProRule" id="PRU00843"/>
    </source>
</evidence>
<comment type="similarity">
    <text evidence="1 6">Belongs to the ATP:guanido phosphotransferase family.</text>
</comment>
<keyword evidence="4 7" id="KW-0418">Kinase</keyword>
<dbReference type="GO" id="GO:0005739">
    <property type="term" value="C:mitochondrion"/>
    <property type="evidence" value="ECO:0007669"/>
    <property type="project" value="TreeGrafter"/>
</dbReference>
<dbReference type="GO" id="GO:0004111">
    <property type="term" value="F:creatine kinase activity"/>
    <property type="evidence" value="ECO:0007669"/>
    <property type="project" value="InterPro"/>
</dbReference>
<dbReference type="RefSeq" id="XP_066918623.1">
    <property type="nucleotide sequence ID" value="XM_067062522.1"/>
</dbReference>
<keyword evidence="5 7" id="KW-0067">ATP-binding</keyword>
<evidence type="ECO:0000256" key="2">
    <source>
        <dbReference type="ARBA" id="ARBA00022679"/>
    </source>
</evidence>
<evidence type="ECO:0000313" key="10">
    <source>
        <dbReference type="EnsemblMetazoa" id="CLYHEMP004551.1"/>
    </source>
</evidence>
<dbReference type="PANTHER" id="PTHR11547">
    <property type="entry name" value="ARGININE OR CREATINE KINASE"/>
    <property type="match status" value="1"/>
</dbReference>
<evidence type="ECO:0000256" key="6">
    <source>
        <dbReference type="PROSITE-ProRule" id="PRU00842"/>
    </source>
</evidence>
<evidence type="ECO:0000313" key="11">
    <source>
        <dbReference type="Proteomes" id="UP000594262"/>
    </source>
</evidence>
<dbReference type="PROSITE" id="PS51509">
    <property type="entry name" value="PHOSPHAGEN_KINASE_N"/>
    <property type="match status" value="1"/>
</dbReference>
<dbReference type="PROSITE" id="PS51257">
    <property type="entry name" value="PROKAR_LIPOPROTEIN"/>
    <property type="match status" value="1"/>
</dbReference>
<evidence type="ECO:0000256" key="3">
    <source>
        <dbReference type="ARBA" id="ARBA00022741"/>
    </source>
</evidence>
<dbReference type="PANTHER" id="PTHR11547:SF57">
    <property type="entry name" value="PHOSPHAGEN KINASE C-TERMINAL DOMAIN-CONTAINING PROTEIN"/>
    <property type="match status" value="1"/>
</dbReference>